<dbReference type="InterPro" id="IPR036523">
    <property type="entry name" value="SurE-like_sf"/>
</dbReference>
<dbReference type="AlphaFoldDB" id="A0A166CKU4"/>
<dbReference type="STRING" id="436010.A0A166CKU4"/>
<dbReference type="Proteomes" id="UP000076532">
    <property type="component" value="Unassembled WGS sequence"/>
</dbReference>
<evidence type="ECO:0000313" key="6">
    <source>
        <dbReference type="EMBL" id="KZP13762.1"/>
    </source>
</evidence>
<dbReference type="GO" id="GO:0008252">
    <property type="term" value="F:nucleotidase activity"/>
    <property type="evidence" value="ECO:0007669"/>
    <property type="project" value="InterPro"/>
</dbReference>
<dbReference type="EMBL" id="KV417628">
    <property type="protein sequence ID" value="KZP13762.1"/>
    <property type="molecule type" value="Genomic_DNA"/>
</dbReference>
<sequence>MRSQNLLAASLLTFVTIATATKILLTNDDGWAVAQIRAQNTALKKAGYEVLLSAPAENESGTGSSATVPFPPQSNLTIACEYDTCPIGSPPEGFNASDPFLNYVNGFPSDAARYGIQYLAPRLFRSKPDLVVSGPNIGNNLGTTTQISGTVGAATEAAILGIPSIAFSGDNTAQVSYTTLESDPTSTASVAAEIYAALTTKFTKALLDGAHGGAALPPNISINVNYPATIGATNCTAVGDYKFVLSRIYSNSSATVRTCGAALLPNETSVVATDGCYASVSVFATPSKLDADATAQAKVQKQLGSLLSCLPK</sequence>
<protein>
    <submittedName>
        <fullName evidence="6">Sure-like protein</fullName>
    </submittedName>
</protein>
<keyword evidence="7" id="KW-1185">Reference proteome</keyword>
<keyword evidence="4" id="KW-0732">Signal</keyword>
<feature type="signal peptide" evidence="4">
    <location>
        <begin position="1"/>
        <end position="20"/>
    </location>
</feature>
<feature type="domain" description="Survival protein SurE-like phosphatase/nucleotidase" evidence="5">
    <location>
        <begin position="23"/>
        <end position="229"/>
    </location>
</feature>
<evidence type="ECO:0000256" key="4">
    <source>
        <dbReference type="SAM" id="SignalP"/>
    </source>
</evidence>
<evidence type="ECO:0000256" key="3">
    <source>
        <dbReference type="ARBA" id="ARBA00022801"/>
    </source>
</evidence>
<proteinExistence type="inferred from homology"/>
<evidence type="ECO:0000256" key="1">
    <source>
        <dbReference type="ARBA" id="ARBA00011062"/>
    </source>
</evidence>
<evidence type="ECO:0000313" key="7">
    <source>
        <dbReference type="Proteomes" id="UP000076532"/>
    </source>
</evidence>
<dbReference type="PANTHER" id="PTHR30457">
    <property type="entry name" value="5'-NUCLEOTIDASE SURE"/>
    <property type="match status" value="1"/>
</dbReference>
<dbReference type="Pfam" id="PF01975">
    <property type="entry name" value="SurE"/>
    <property type="match status" value="1"/>
</dbReference>
<name>A0A166CKU4_9AGAM</name>
<reference evidence="6 7" key="1">
    <citation type="journal article" date="2016" name="Mol. Biol. Evol.">
        <title>Comparative Genomics of Early-Diverging Mushroom-Forming Fungi Provides Insights into the Origins of Lignocellulose Decay Capabilities.</title>
        <authorList>
            <person name="Nagy L.G."/>
            <person name="Riley R."/>
            <person name="Tritt A."/>
            <person name="Adam C."/>
            <person name="Daum C."/>
            <person name="Floudas D."/>
            <person name="Sun H."/>
            <person name="Yadav J.S."/>
            <person name="Pangilinan J."/>
            <person name="Larsson K.H."/>
            <person name="Matsuura K."/>
            <person name="Barry K."/>
            <person name="Labutti K."/>
            <person name="Kuo R."/>
            <person name="Ohm R.A."/>
            <person name="Bhattacharya S.S."/>
            <person name="Shirouzu T."/>
            <person name="Yoshinaga Y."/>
            <person name="Martin F.M."/>
            <person name="Grigoriev I.V."/>
            <person name="Hibbett D.S."/>
        </authorList>
    </citation>
    <scope>NUCLEOTIDE SEQUENCE [LARGE SCALE GENOMIC DNA]</scope>
    <source>
        <strain evidence="6 7">CBS 109695</strain>
    </source>
</reference>
<comment type="similarity">
    <text evidence="1">Belongs to the SurE nucleotidase family.</text>
</comment>
<dbReference type="InterPro" id="IPR002828">
    <property type="entry name" value="SurE-like_Pase/nucleotidase"/>
</dbReference>
<dbReference type="PANTHER" id="PTHR30457:SF0">
    <property type="entry name" value="PHOSPHATASE, PUTATIVE (AFU_ORTHOLOGUE AFUA_4G01070)-RELATED"/>
    <property type="match status" value="1"/>
</dbReference>
<evidence type="ECO:0000256" key="2">
    <source>
        <dbReference type="ARBA" id="ARBA00022723"/>
    </source>
</evidence>
<dbReference type="OrthoDB" id="4018688at2759"/>
<accession>A0A166CKU4</accession>
<dbReference type="InterPro" id="IPR030048">
    <property type="entry name" value="SurE"/>
</dbReference>
<organism evidence="6 7">
    <name type="scientific">Athelia psychrophila</name>
    <dbReference type="NCBI Taxonomy" id="1759441"/>
    <lineage>
        <taxon>Eukaryota</taxon>
        <taxon>Fungi</taxon>
        <taxon>Dikarya</taxon>
        <taxon>Basidiomycota</taxon>
        <taxon>Agaricomycotina</taxon>
        <taxon>Agaricomycetes</taxon>
        <taxon>Agaricomycetidae</taxon>
        <taxon>Atheliales</taxon>
        <taxon>Atheliaceae</taxon>
        <taxon>Athelia</taxon>
    </lineage>
</organism>
<keyword evidence="2" id="KW-0479">Metal-binding</keyword>
<dbReference type="GO" id="GO:0046872">
    <property type="term" value="F:metal ion binding"/>
    <property type="evidence" value="ECO:0007669"/>
    <property type="project" value="UniProtKB-KW"/>
</dbReference>
<dbReference type="Gene3D" id="3.40.1210.10">
    <property type="entry name" value="Survival protein SurE-like phosphatase/nucleotidase"/>
    <property type="match status" value="1"/>
</dbReference>
<gene>
    <name evidence="6" type="ORF">FIBSPDRAFT_834881</name>
</gene>
<keyword evidence="3" id="KW-0378">Hydrolase</keyword>
<feature type="chain" id="PRO_5007871699" evidence="4">
    <location>
        <begin position="21"/>
        <end position="312"/>
    </location>
</feature>
<evidence type="ECO:0000259" key="5">
    <source>
        <dbReference type="Pfam" id="PF01975"/>
    </source>
</evidence>
<dbReference type="SUPFAM" id="SSF64167">
    <property type="entry name" value="SurE-like"/>
    <property type="match status" value="1"/>
</dbReference>